<reference evidence="1 2" key="1">
    <citation type="submission" date="2016-09" db="EMBL/GenBank/DDBJ databases">
        <title>Extensive genetic diversity and differential bi-allelic expression allows diatom success in the polar Southern Ocean.</title>
        <authorList>
            <consortium name="DOE Joint Genome Institute"/>
            <person name="Mock T."/>
            <person name="Otillar R.P."/>
            <person name="Strauss J."/>
            <person name="Dupont C."/>
            <person name="Frickenhaus S."/>
            <person name="Maumus F."/>
            <person name="Mcmullan M."/>
            <person name="Sanges R."/>
            <person name="Schmutz J."/>
            <person name="Toseland A."/>
            <person name="Valas R."/>
            <person name="Veluchamy A."/>
            <person name="Ward B.J."/>
            <person name="Allen A."/>
            <person name="Barry K."/>
            <person name="Falciatore A."/>
            <person name="Ferrante M."/>
            <person name="Fortunato A.E."/>
            <person name="Gloeckner G."/>
            <person name="Gruber A."/>
            <person name="Hipkin R."/>
            <person name="Janech M."/>
            <person name="Kroth P."/>
            <person name="Leese F."/>
            <person name="Lindquist E."/>
            <person name="Lyon B.R."/>
            <person name="Martin J."/>
            <person name="Mayer C."/>
            <person name="Parker M."/>
            <person name="Quesneville H."/>
            <person name="Raymond J."/>
            <person name="Uhlig C."/>
            <person name="Valentin K.U."/>
            <person name="Worden A.Z."/>
            <person name="Armbrust E.V."/>
            <person name="Bowler C."/>
            <person name="Green B."/>
            <person name="Moulton V."/>
            <person name="Van Oosterhout C."/>
            <person name="Grigoriev I."/>
        </authorList>
    </citation>
    <scope>NUCLEOTIDE SEQUENCE [LARGE SCALE GENOMIC DNA]</scope>
    <source>
        <strain evidence="1 2">CCMP1102</strain>
    </source>
</reference>
<dbReference type="EMBL" id="KV784369">
    <property type="protein sequence ID" value="OEU11291.1"/>
    <property type="molecule type" value="Genomic_DNA"/>
</dbReference>
<evidence type="ECO:0000313" key="1">
    <source>
        <dbReference type="EMBL" id="OEU11291.1"/>
    </source>
</evidence>
<dbReference type="KEGG" id="fcy:FRACYDRAFT_246405"/>
<evidence type="ECO:0000313" key="2">
    <source>
        <dbReference type="Proteomes" id="UP000095751"/>
    </source>
</evidence>
<keyword evidence="2" id="KW-1185">Reference proteome</keyword>
<dbReference type="AlphaFoldDB" id="A0A1E7EZD3"/>
<dbReference type="Proteomes" id="UP000095751">
    <property type="component" value="Unassembled WGS sequence"/>
</dbReference>
<proteinExistence type="predicted"/>
<name>A0A1E7EZD3_9STRA</name>
<accession>A0A1E7EZD3</accession>
<organism evidence="1 2">
    <name type="scientific">Fragilariopsis cylindrus CCMP1102</name>
    <dbReference type="NCBI Taxonomy" id="635003"/>
    <lineage>
        <taxon>Eukaryota</taxon>
        <taxon>Sar</taxon>
        <taxon>Stramenopiles</taxon>
        <taxon>Ochrophyta</taxon>
        <taxon>Bacillariophyta</taxon>
        <taxon>Bacillariophyceae</taxon>
        <taxon>Bacillariophycidae</taxon>
        <taxon>Bacillariales</taxon>
        <taxon>Bacillariaceae</taxon>
        <taxon>Fragilariopsis</taxon>
    </lineage>
</organism>
<sequence>MMIYKEEGNVHIHRLRVIHLYEADLGFLWGAKWGQAMKRAVKDKSLHQGQYGGLPGRDCTSLTYLEELRFDYSLMTRFSFANFDNDATACYDRILCCIASLAGRKYGIHKDVIFVHAKTLEEAEFKLKTSTKISDTSYRHCIKFPIHGTGQGSTNSPMIWCFISSVLFQCHNQRAHGMLFESPSKDMIVRFNMVGFVDDSTCITGGNKNDTLQDLIRKMKEDAQLWHDLLWCSGGKLELPKCGYHVIHFEYENSGIPTMIVSPGDSILLQNEHGNDVKIESKNIFQPRTNLGHIKGPMQRGITQTETVAEKGTRLTNSIVKCGCSRTETRLLYDTVWKPAIEYVIPQSFLSDKQLSKIEKACMPQIYAKCGFNRNTSRALLAGPVSLGGGGFTPLKVTAGAGYVTHFLKNWRTQTEDIGKHLRICYTWAILQAGVTFPLFEQPAIELPHLKGKVIPATRKYLAAIDGKIHLDNTMIRQPIRVHDQCIMDTAIDIREELNLTDIQLERINCVRMYLGVMFLSEISTIAGTALQPGITTGNNNELTYNTSLTKPNQKKPNNQSWALWTKVISRYTSNGSTLNQPLGQWTQAHHTSGRWESYVSNIDTNTVYRHQQVLEENHQYWEVYRVRGTQLTLEDNIDISEFNTRDGSPIQLHTLSNGSTHTTRTSTVIPAPPITTPRYGPMVNWDDFLLSQHQWIQELLSDVRFFTDDGYPDFYQILAEHDRHGHLICVSDGSVIFHDMSFGWVLASTSSKRLVDAKGPCRGRGNSLRSEGVGMLSATMLVSIISQYLNTELNVLFISDNDELIKRCNAHKHYNDPFPNETLRSEYDVTEQIFSTINDSQIKAKYKWVKGHQDSAKAYDDLSLEAQLNVDADALAGEYQEGKRQFHPMVNILPSCPAMLSIRGISVTSNYKKQLIRAYVEPEYIAYLQYKFGWSDSIINTIAWKCLQLAIQRINRDVVLAKICNDLLPTAAALCKRSYQNHDGCLLCHQIETQEHILRCKSNTRLQGRRKFITKLRNRLAYLGTQFAISETLCSSINEWLETGEVDYYDYPKRFHKAIKTQDSIGWRHIFAGKLSQQWIILHDASPVVEGIAKREGYVWGASITEITMTHFIQSWELRNEEVHGKTEEQQEKTRKARLMIEVRRLNSMRSEARPSDECLFIDNEETYYDQSSATTIATFISNHRRAILNSVKKWAKASQTGITSILHWVSGCNSAETIARIHSVQRDNLINDGRQKKKKRRKQTKGRQTSIAGYFTLNNVTE</sequence>
<protein>
    <submittedName>
        <fullName evidence="1">Uncharacterized protein</fullName>
    </submittedName>
</protein>
<gene>
    <name evidence="1" type="ORF">FRACYDRAFT_246405</name>
</gene>
<dbReference type="InParanoid" id="A0A1E7EZD3"/>
<dbReference type="OrthoDB" id="48258at2759"/>